<evidence type="ECO:0000313" key="9">
    <source>
        <dbReference type="Proteomes" id="UP001519654"/>
    </source>
</evidence>
<feature type="transmembrane region" description="Helical" evidence="6">
    <location>
        <begin position="495"/>
        <end position="521"/>
    </location>
</feature>
<keyword evidence="2" id="KW-1003">Cell membrane</keyword>
<accession>A0ABS5YNJ9</accession>
<evidence type="ECO:0000256" key="1">
    <source>
        <dbReference type="ARBA" id="ARBA00004651"/>
    </source>
</evidence>
<evidence type="ECO:0000256" key="2">
    <source>
        <dbReference type="ARBA" id="ARBA00022475"/>
    </source>
</evidence>
<dbReference type="Proteomes" id="UP001519654">
    <property type="component" value="Unassembled WGS sequence"/>
</dbReference>
<evidence type="ECO:0000256" key="5">
    <source>
        <dbReference type="ARBA" id="ARBA00023136"/>
    </source>
</evidence>
<feature type="transmembrane region" description="Helical" evidence="6">
    <location>
        <begin position="542"/>
        <end position="563"/>
    </location>
</feature>
<evidence type="ECO:0000256" key="6">
    <source>
        <dbReference type="SAM" id="Phobius"/>
    </source>
</evidence>
<proteinExistence type="predicted"/>
<dbReference type="InterPro" id="IPR003838">
    <property type="entry name" value="ABC3_permease_C"/>
</dbReference>
<dbReference type="RefSeq" id="WP_215788274.1">
    <property type="nucleotide sequence ID" value="NZ_JAHKKG010000005.1"/>
</dbReference>
<dbReference type="EMBL" id="JAHKKG010000005">
    <property type="protein sequence ID" value="MBU2665035.1"/>
    <property type="molecule type" value="Genomic_DNA"/>
</dbReference>
<comment type="caution">
    <text evidence="8">The sequence shown here is derived from an EMBL/GenBank/DDBJ whole genome shotgun (WGS) entry which is preliminary data.</text>
</comment>
<feature type="transmembrane region" description="Helical" evidence="6">
    <location>
        <begin position="867"/>
        <end position="888"/>
    </location>
</feature>
<dbReference type="Pfam" id="PF02687">
    <property type="entry name" value="FtsX"/>
    <property type="match status" value="1"/>
</dbReference>
<feature type="transmembrane region" description="Helical" evidence="6">
    <location>
        <begin position="407"/>
        <end position="432"/>
    </location>
</feature>
<feature type="transmembrane region" description="Helical" evidence="6">
    <location>
        <begin position="773"/>
        <end position="797"/>
    </location>
</feature>
<keyword evidence="5 6" id="KW-0472">Membrane</keyword>
<gene>
    <name evidence="8" type="ORF">KOI35_16140</name>
</gene>
<keyword evidence="3 6" id="KW-0812">Transmembrane</keyword>
<protein>
    <submittedName>
        <fullName evidence="8">ABC transporter permease</fullName>
    </submittedName>
</protein>
<reference evidence="8 9" key="1">
    <citation type="submission" date="2021-06" db="EMBL/GenBank/DDBJ databases">
        <title>Actinoplanes lichenicola sp. nov., and Actinoplanes ovalisporus sp. nov., isolated from lichen in Thailand.</title>
        <authorList>
            <person name="Saeng-In P."/>
            <person name="Kanchanasin P."/>
            <person name="Yuki M."/>
            <person name="Kudo T."/>
            <person name="Ohkuma M."/>
            <person name="Phongsopitanun W."/>
            <person name="Tanasupawat S."/>
        </authorList>
    </citation>
    <scope>NUCLEOTIDE SEQUENCE [LARGE SCALE GENOMIC DNA]</scope>
    <source>
        <strain evidence="8 9">NBRC 110975</strain>
    </source>
</reference>
<feature type="transmembrane region" description="Helical" evidence="6">
    <location>
        <begin position="818"/>
        <end position="847"/>
    </location>
</feature>
<evidence type="ECO:0000259" key="7">
    <source>
        <dbReference type="Pfam" id="PF02687"/>
    </source>
</evidence>
<comment type="subcellular location">
    <subcellularLocation>
        <location evidence="1">Cell membrane</location>
        <topology evidence="1">Multi-pass membrane protein</topology>
    </subcellularLocation>
</comment>
<evidence type="ECO:0000256" key="3">
    <source>
        <dbReference type="ARBA" id="ARBA00022692"/>
    </source>
</evidence>
<feature type="domain" description="ABC3 transporter permease C-terminal" evidence="7">
    <location>
        <begin position="774"/>
        <end position="889"/>
    </location>
</feature>
<feature type="transmembrane region" description="Helical" evidence="6">
    <location>
        <begin position="21"/>
        <end position="39"/>
    </location>
</feature>
<feature type="transmembrane region" description="Helical" evidence="6">
    <location>
        <begin position="453"/>
        <end position="475"/>
    </location>
</feature>
<sequence length="907" mass="93164">MRIRWPRLHWPSVRGRARADAGPLLLTAGVVTAVVLLAGSTPPLIRQTSDDATRDAVRRAADDAAVRVEAEWPDDYGPNGGRMRSPQLAADVSDVAARAAGELDPTLSSALRPPVTSVSSVSLMITDGSVQRRLRLEYLGTPTGQPAVTWVAGRAPGPSTTDEFLEIPLAGPPWPVQVGLSEADAAALGVGPGDRIPVQDERRTPYDVRVTGVFRPADATDPAWSAAPWVLQPAANRDGLGSTRIGALLSPESLPDARLALRSDQLTRVVRFDADPTALTWQSAQALATSVAGLKGGSAVSAERDPSFKWSTRLDSVLADLRDQIATTSAQASVLLLGLLAAALLVLALTADLLTRRRAAALTTARHRGASLPGLAAELTVEAVAVAGPATLLGLALAVALTGSASLTWVAPFVIIALGAVPAFGTVTAARATRDRRTPANRSARRRQRHTGLIRRVALDAAVVAVAAAALVALHQRGLGAGTGGDGALPAAAPALGAVAVTLLLARMLPIATGLVLRFALRSRHPLVLFGAARAAATSARVLPAVALTTALAVGAFSITLYATTQRGLVDGAWQTTGADARLDISSDAPGSSAGVAGRIAAAPGVRHAVEAEVNDNARFIADSTSVPARLIIVDTEAFGRLLADTPLPGLPASAALTATRDGAVPALVRTADGSLTPGVQFRLPVVTNQSIALTAVGAAPALGSGEDTVVIDSRTATAAGLTVEPNTVWATGPGAAQAIRAAGTDGRLTIRTEVLDERRTAPLTSALARLCLIAALVLLGLSVLGFALAAAANAPARWETLARLRTLGLRPRDTRRVAAGELVPATLFAAVLAPPLGALLAGLAAGPLGLRLLTRQASPPTTVTPWWTIEAVTLAVLVVALIGTVAAESATRRRRRLGETLRVGDR</sequence>
<evidence type="ECO:0000313" key="8">
    <source>
        <dbReference type="EMBL" id="MBU2665035.1"/>
    </source>
</evidence>
<evidence type="ECO:0000256" key="4">
    <source>
        <dbReference type="ARBA" id="ARBA00022989"/>
    </source>
</evidence>
<feature type="transmembrane region" description="Helical" evidence="6">
    <location>
        <begin position="375"/>
        <end position="401"/>
    </location>
</feature>
<keyword evidence="9" id="KW-1185">Reference proteome</keyword>
<name>A0ABS5YNJ9_9ACTN</name>
<keyword evidence="4 6" id="KW-1133">Transmembrane helix</keyword>
<feature type="transmembrane region" description="Helical" evidence="6">
    <location>
        <begin position="334"/>
        <end position="354"/>
    </location>
</feature>
<organism evidence="8 9">
    <name type="scientific">Paractinoplanes bogorensis</name>
    <dbReference type="NCBI Taxonomy" id="1610840"/>
    <lineage>
        <taxon>Bacteria</taxon>
        <taxon>Bacillati</taxon>
        <taxon>Actinomycetota</taxon>
        <taxon>Actinomycetes</taxon>
        <taxon>Micromonosporales</taxon>
        <taxon>Micromonosporaceae</taxon>
        <taxon>Paractinoplanes</taxon>
    </lineage>
</organism>